<reference evidence="1 2" key="1">
    <citation type="submission" date="2024-09" db="EMBL/GenBank/DDBJ databases">
        <title>The Natural Products Discovery Center: Release of the First 8490 Sequenced Strains for Exploring Actinobacteria Biosynthetic Diversity.</title>
        <authorList>
            <person name="Kalkreuter E."/>
            <person name="Kautsar S.A."/>
            <person name="Yang D."/>
            <person name="Bader C.D."/>
            <person name="Teijaro C.N."/>
            <person name="Fluegel L."/>
            <person name="Davis C.M."/>
            <person name="Simpson J.R."/>
            <person name="Lauterbach L."/>
            <person name="Steele A.D."/>
            <person name="Gui C."/>
            <person name="Meng S."/>
            <person name="Li G."/>
            <person name="Viehrig K."/>
            <person name="Ye F."/>
            <person name="Su P."/>
            <person name="Kiefer A.F."/>
            <person name="Nichols A."/>
            <person name="Cepeda A.J."/>
            <person name="Yan W."/>
            <person name="Fan B."/>
            <person name="Jiang Y."/>
            <person name="Adhikari A."/>
            <person name="Zheng C.-J."/>
            <person name="Schuster L."/>
            <person name="Cowan T.M."/>
            <person name="Smanski M.J."/>
            <person name="Chevrette M.G."/>
            <person name="De Carvalho L.P.S."/>
            <person name="Shen B."/>
        </authorList>
    </citation>
    <scope>NUCLEOTIDE SEQUENCE [LARGE SCALE GENOMIC DNA]</scope>
    <source>
        <strain evidence="1 2">NPDC058428</strain>
    </source>
</reference>
<accession>A0ABW6EYL0</accession>
<gene>
    <name evidence="1" type="ORF">ACFWOQ_11910</name>
</gene>
<protein>
    <submittedName>
        <fullName evidence="1">Uncharacterized protein</fullName>
    </submittedName>
</protein>
<organism evidence="1 2">
    <name type="scientific">Streptomyces rubiginosohelvolus</name>
    <dbReference type="NCBI Taxonomy" id="67362"/>
    <lineage>
        <taxon>Bacteria</taxon>
        <taxon>Bacillati</taxon>
        <taxon>Actinomycetota</taxon>
        <taxon>Actinomycetes</taxon>
        <taxon>Kitasatosporales</taxon>
        <taxon>Streptomycetaceae</taxon>
        <taxon>Streptomyces</taxon>
    </lineage>
</organism>
<sequence length="87" mass="9022">MSEATRRSLRTFVQSAVALAVALPAIVDASGVAAGLPWAAGAAAAAATLSRIMALESVQRLLPRPLRTGADDGRELAALLRSERRRG</sequence>
<keyword evidence="2" id="KW-1185">Reference proteome</keyword>
<evidence type="ECO:0000313" key="2">
    <source>
        <dbReference type="Proteomes" id="UP001598352"/>
    </source>
</evidence>
<evidence type="ECO:0000313" key="1">
    <source>
        <dbReference type="EMBL" id="MFD4823273.1"/>
    </source>
</evidence>
<dbReference type="RefSeq" id="WP_382772175.1">
    <property type="nucleotide sequence ID" value="NZ_JBHXED010000007.1"/>
</dbReference>
<name>A0ABW6EYL0_9ACTN</name>
<dbReference type="EMBL" id="JBHXKZ010000008">
    <property type="protein sequence ID" value="MFD4823273.1"/>
    <property type="molecule type" value="Genomic_DNA"/>
</dbReference>
<dbReference type="Proteomes" id="UP001598352">
    <property type="component" value="Unassembled WGS sequence"/>
</dbReference>
<comment type="caution">
    <text evidence="1">The sequence shown here is derived from an EMBL/GenBank/DDBJ whole genome shotgun (WGS) entry which is preliminary data.</text>
</comment>
<proteinExistence type="predicted"/>